<dbReference type="HOGENOM" id="CLU_2071948_0_0_7"/>
<organism evidence="2 3">
    <name type="scientific">Sulfurospirillum deleyianum (strain ATCC 51133 / DSM 6946 / 5175)</name>
    <dbReference type="NCBI Taxonomy" id="525898"/>
    <lineage>
        <taxon>Bacteria</taxon>
        <taxon>Pseudomonadati</taxon>
        <taxon>Campylobacterota</taxon>
        <taxon>Epsilonproteobacteria</taxon>
        <taxon>Campylobacterales</taxon>
        <taxon>Sulfurospirillaceae</taxon>
        <taxon>Sulfurospirillum</taxon>
    </lineage>
</organism>
<evidence type="ECO:0000313" key="2">
    <source>
        <dbReference type="EMBL" id="ACZ12104.1"/>
    </source>
</evidence>
<feature type="transmembrane region" description="Helical" evidence="1">
    <location>
        <begin position="26"/>
        <end position="48"/>
    </location>
</feature>
<name>D1B1Y4_SULD5</name>
<keyword evidence="1" id="KW-0812">Transmembrane</keyword>
<dbReference type="RefSeq" id="WP_012856862.1">
    <property type="nucleotide sequence ID" value="NC_013512.1"/>
</dbReference>
<keyword evidence="1" id="KW-0472">Membrane</keyword>
<reference evidence="2 3" key="2">
    <citation type="journal article" date="2010" name="Stand. Genomic Sci.">
        <title>Complete genome sequence of Sulfurospirillum deleyianum type strain (5175).</title>
        <authorList>
            <person name="Sikorski J."/>
            <person name="Lapidus A."/>
            <person name="Copeland A."/>
            <person name="Glavina Del Rio T."/>
            <person name="Nolan M."/>
            <person name="Lucas S."/>
            <person name="Chen F."/>
            <person name="Tice H."/>
            <person name="Cheng J.F."/>
            <person name="Saunders E."/>
            <person name="Bruce D."/>
            <person name="Goodwin L."/>
            <person name="Pitluck S."/>
            <person name="Ovchinnikova G."/>
            <person name="Pati A."/>
            <person name="Ivanova N."/>
            <person name="Mavromatis K."/>
            <person name="Chen A."/>
            <person name="Palaniappan K."/>
            <person name="Chain P."/>
            <person name="Land M."/>
            <person name="Hauser L."/>
            <person name="Chang Y.J."/>
            <person name="Jeffries C.D."/>
            <person name="Brettin T."/>
            <person name="Detter J.C."/>
            <person name="Han C."/>
            <person name="Rohde M."/>
            <person name="Lang E."/>
            <person name="Spring S."/>
            <person name="Goker M."/>
            <person name="Bristow J."/>
            <person name="Eisen J.A."/>
            <person name="Markowitz V."/>
            <person name="Hugenholtz P."/>
            <person name="Kyrpides N.C."/>
            <person name="Klenk H.P."/>
        </authorList>
    </citation>
    <scope>NUCLEOTIDE SEQUENCE [LARGE SCALE GENOMIC DNA]</scope>
    <source>
        <strain evidence="3">ATCC 51133 / DSM 6946 / 5175</strain>
    </source>
</reference>
<dbReference type="Proteomes" id="UP000002222">
    <property type="component" value="Chromosome"/>
</dbReference>
<keyword evidence="1" id="KW-1133">Transmembrane helix</keyword>
<accession>D1B1Y4</accession>
<gene>
    <name evidence="2" type="ordered locus">Sdel_1080</name>
</gene>
<dbReference type="KEGG" id="sdl:Sdel_1080"/>
<feature type="transmembrane region" description="Helical" evidence="1">
    <location>
        <begin position="81"/>
        <end position="98"/>
    </location>
</feature>
<evidence type="ECO:0000256" key="1">
    <source>
        <dbReference type="SAM" id="Phobius"/>
    </source>
</evidence>
<protein>
    <submittedName>
        <fullName evidence="2">Uncharacterized protein</fullName>
    </submittedName>
</protein>
<sequence>MKEKFKKITDHALTKKVLLDLKPQKSLWGILGVILFFIAPEIVAYFYANEIVAYAKESLSFEPSTIETYNYKILIELFEDGMSWLNLSIGIALLVWLFF</sequence>
<evidence type="ECO:0000313" key="3">
    <source>
        <dbReference type="Proteomes" id="UP000002222"/>
    </source>
</evidence>
<reference evidence="3" key="1">
    <citation type="submission" date="2009-11" db="EMBL/GenBank/DDBJ databases">
        <title>The complete genome of Sulfurospirillum deleyianum DSM 6946.</title>
        <authorList>
            <consortium name="US DOE Joint Genome Institute (JGI-PGF)"/>
            <person name="Lucas S."/>
            <person name="Copeland A."/>
            <person name="Lapidus A."/>
            <person name="Glavina del Rio T."/>
            <person name="Dalin E."/>
            <person name="Tice H."/>
            <person name="Bruce D."/>
            <person name="Goodwin L."/>
            <person name="Pitluck S."/>
            <person name="Kyrpides N."/>
            <person name="Mavromatis K."/>
            <person name="Ivanova N."/>
            <person name="Ovchinnikova G."/>
            <person name="Munk A.C."/>
            <person name="Lu M."/>
            <person name="Brettin T."/>
            <person name="Detter J.C."/>
            <person name="Han C."/>
            <person name="Tapia R."/>
            <person name="Larimer F."/>
            <person name="Land M."/>
            <person name="Hauser L."/>
            <person name="Markowitz V."/>
            <person name="Cheng J.F."/>
            <person name="Hugenholtz P."/>
            <person name="Woyke T."/>
            <person name="Wu D."/>
            <person name="Aumann P."/>
            <person name="Schneider S."/>
            <person name="Lang E."/>
            <person name="Spring S."/>
            <person name="Klenk H.P."/>
            <person name="Eisen J.A."/>
        </authorList>
    </citation>
    <scope>NUCLEOTIDE SEQUENCE [LARGE SCALE GENOMIC DNA]</scope>
    <source>
        <strain evidence="3">ATCC 51133 / DSM 6946 / 5175</strain>
    </source>
</reference>
<dbReference type="AlphaFoldDB" id="D1B1Y4"/>
<proteinExistence type="predicted"/>
<keyword evidence="3" id="KW-1185">Reference proteome</keyword>
<dbReference type="EMBL" id="CP001816">
    <property type="protein sequence ID" value="ACZ12104.1"/>
    <property type="molecule type" value="Genomic_DNA"/>
</dbReference>
<dbReference type="eggNOG" id="ENOG50319GA">
    <property type="taxonomic scope" value="Bacteria"/>
</dbReference>